<keyword evidence="3" id="KW-1185">Reference proteome</keyword>
<sequence length="62" mass="6884">MDKLKFSPLITTRMACPGYDESTLLKALEQVNNWSIINNQLLLSNGRTLVAKLQGVPVTIPK</sequence>
<protein>
    <recommendedName>
        <fullName evidence="1">DUF306 domain-containing protein</fullName>
    </recommendedName>
</protein>
<organism evidence="2 3">
    <name type="scientific">Arcticibacter svalbardensis MN12-7</name>
    <dbReference type="NCBI Taxonomy" id="1150600"/>
    <lineage>
        <taxon>Bacteria</taxon>
        <taxon>Pseudomonadati</taxon>
        <taxon>Bacteroidota</taxon>
        <taxon>Sphingobacteriia</taxon>
        <taxon>Sphingobacteriales</taxon>
        <taxon>Sphingobacteriaceae</taxon>
        <taxon>Arcticibacter</taxon>
    </lineage>
</organism>
<dbReference type="InterPro" id="IPR038670">
    <property type="entry name" value="HslJ-like_sf"/>
</dbReference>
<evidence type="ECO:0000259" key="1">
    <source>
        <dbReference type="Pfam" id="PF03724"/>
    </source>
</evidence>
<feature type="domain" description="DUF306" evidence="1">
    <location>
        <begin position="2"/>
        <end position="47"/>
    </location>
</feature>
<dbReference type="EMBL" id="AQPN01000079">
    <property type="protein sequence ID" value="EOR94579.1"/>
    <property type="molecule type" value="Genomic_DNA"/>
</dbReference>
<dbReference type="Proteomes" id="UP000014174">
    <property type="component" value="Unassembled WGS sequence"/>
</dbReference>
<dbReference type="InterPro" id="IPR005184">
    <property type="entry name" value="DUF306_Meta_HslJ"/>
</dbReference>
<dbReference type="Pfam" id="PF03724">
    <property type="entry name" value="META"/>
    <property type="match status" value="1"/>
</dbReference>
<dbReference type="Gene3D" id="2.40.128.270">
    <property type="match status" value="1"/>
</dbReference>
<accession>R9H024</accession>
<comment type="caution">
    <text evidence="2">The sequence shown here is derived from an EMBL/GenBank/DDBJ whole genome shotgun (WGS) entry which is preliminary data.</text>
</comment>
<name>R9H024_9SPHI</name>
<dbReference type="AlphaFoldDB" id="R9H024"/>
<gene>
    <name evidence="2" type="ORF">ADIARSV_2177</name>
</gene>
<reference evidence="2 3" key="1">
    <citation type="journal article" date="2013" name="Genome Announc.">
        <title>Draft Genome Sequence of Arcticibacter svalbardensis Strain MN12-7T, a Member of the Family Sphingobacteriaceae Isolated from an Arctic Soil Sample.</title>
        <authorList>
            <person name="Shivaji S."/>
            <person name="Ara S."/>
            <person name="Prasad S."/>
            <person name="Manasa B.P."/>
            <person name="Begum Z."/>
            <person name="Singh A."/>
            <person name="Kumar Pinnaka A."/>
        </authorList>
    </citation>
    <scope>NUCLEOTIDE SEQUENCE [LARGE SCALE GENOMIC DNA]</scope>
    <source>
        <strain evidence="2 3">MN12-7</strain>
    </source>
</reference>
<evidence type="ECO:0000313" key="2">
    <source>
        <dbReference type="EMBL" id="EOR94579.1"/>
    </source>
</evidence>
<evidence type="ECO:0000313" key="3">
    <source>
        <dbReference type="Proteomes" id="UP000014174"/>
    </source>
</evidence>
<proteinExistence type="predicted"/>